<dbReference type="InterPro" id="IPR050951">
    <property type="entry name" value="Retrovirus_Pol_polyprotein"/>
</dbReference>
<evidence type="ECO:0000313" key="4">
    <source>
        <dbReference type="RefSeq" id="XP_022836873.1"/>
    </source>
</evidence>
<organism evidence="3 4">
    <name type="scientific">Spodoptera litura</name>
    <name type="common">Asian cotton leafworm</name>
    <dbReference type="NCBI Taxonomy" id="69820"/>
    <lineage>
        <taxon>Eukaryota</taxon>
        <taxon>Metazoa</taxon>
        <taxon>Ecdysozoa</taxon>
        <taxon>Arthropoda</taxon>
        <taxon>Hexapoda</taxon>
        <taxon>Insecta</taxon>
        <taxon>Pterygota</taxon>
        <taxon>Neoptera</taxon>
        <taxon>Endopterygota</taxon>
        <taxon>Lepidoptera</taxon>
        <taxon>Glossata</taxon>
        <taxon>Ditrysia</taxon>
        <taxon>Noctuoidea</taxon>
        <taxon>Noctuidae</taxon>
        <taxon>Amphipyrinae</taxon>
        <taxon>Spodoptera</taxon>
    </lineage>
</organism>
<feature type="non-terminal residue" evidence="4">
    <location>
        <position position="282"/>
    </location>
</feature>
<accession>A0A9J7J5S1</accession>
<name>A0A9J7J5S1_SPOLT</name>
<dbReference type="Gene3D" id="3.30.70.270">
    <property type="match status" value="1"/>
</dbReference>
<dbReference type="GO" id="GO:0071897">
    <property type="term" value="P:DNA biosynthetic process"/>
    <property type="evidence" value="ECO:0007669"/>
    <property type="project" value="UniProtKB-ARBA"/>
</dbReference>
<dbReference type="AlphaFoldDB" id="A0A9J7J5S1"/>
<dbReference type="PANTHER" id="PTHR37984:SF5">
    <property type="entry name" value="PROTEIN NYNRIN-LIKE"/>
    <property type="match status" value="1"/>
</dbReference>
<protein>
    <submittedName>
        <fullName evidence="4">Uncharacterized protein K02A2.6-like</fullName>
    </submittedName>
</protein>
<dbReference type="Pfam" id="PF00078">
    <property type="entry name" value="RVT_1"/>
    <property type="match status" value="1"/>
</dbReference>
<dbReference type="OrthoDB" id="2286242at2759"/>
<dbReference type="SUPFAM" id="SSF56672">
    <property type="entry name" value="DNA/RNA polymerases"/>
    <property type="match status" value="1"/>
</dbReference>
<keyword evidence="3" id="KW-1185">Reference proteome</keyword>
<dbReference type="InterPro" id="IPR043128">
    <property type="entry name" value="Rev_trsase/Diguanyl_cyclase"/>
</dbReference>
<reference evidence="4" key="1">
    <citation type="submission" date="2025-08" db="UniProtKB">
        <authorList>
            <consortium name="RefSeq"/>
        </authorList>
    </citation>
    <scope>IDENTIFICATION</scope>
    <source>
        <strain evidence="4">Ishihara</strain>
        <tissue evidence="4">Whole body</tissue>
    </source>
</reference>
<evidence type="ECO:0000256" key="1">
    <source>
        <dbReference type="SAM" id="MobiDB-lite"/>
    </source>
</evidence>
<evidence type="ECO:0000313" key="3">
    <source>
        <dbReference type="Proteomes" id="UP000301870"/>
    </source>
</evidence>
<feature type="region of interest" description="Disordered" evidence="1">
    <location>
        <begin position="1"/>
        <end position="24"/>
    </location>
</feature>
<sequence>MLCKAAAEHEAGGAPEDGAEPAEREQRVRRLSLVSDAAACGVSVASGVRRVTKIPFGLKDKLKEELCRMEDLGVVRKVTHPTSWVNAIVLVAKKDGSIRVCLDPRPLNRAVQRAQYSLPTVPELAARFRGATVFSVLDARCGFWMVQIDDVSADLCTFGTPFGRYQFLRLPYGINCAPEVFHAKLRQHLENLEGVESFIDDIIVWGRSKDEHNQRLECLLRRAKDIGIKFNREKCKFGVSEITYLGHKFDANGMRADDSKVKAIMDMPYPTDRKALERFLGM</sequence>
<dbReference type="PROSITE" id="PS50878">
    <property type="entry name" value="RT_POL"/>
    <property type="match status" value="1"/>
</dbReference>
<feature type="domain" description="Reverse transcriptase" evidence="2">
    <location>
        <begin position="72"/>
        <end position="249"/>
    </location>
</feature>
<dbReference type="GeneID" id="111364250"/>
<dbReference type="PANTHER" id="PTHR37984">
    <property type="entry name" value="PROTEIN CBG26694"/>
    <property type="match status" value="1"/>
</dbReference>
<dbReference type="CDD" id="cd01647">
    <property type="entry name" value="RT_LTR"/>
    <property type="match status" value="1"/>
</dbReference>
<dbReference type="RefSeq" id="XP_022836873.1">
    <property type="nucleotide sequence ID" value="XM_022981105.1"/>
</dbReference>
<dbReference type="KEGG" id="sliu:111364250"/>
<proteinExistence type="predicted"/>
<dbReference type="Proteomes" id="UP000301870">
    <property type="component" value="Unplaced"/>
</dbReference>
<evidence type="ECO:0000259" key="2">
    <source>
        <dbReference type="PROSITE" id="PS50878"/>
    </source>
</evidence>
<dbReference type="InterPro" id="IPR043502">
    <property type="entry name" value="DNA/RNA_pol_sf"/>
</dbReference>
<dbReference type="Gene3D" id="3.10.10.10">
    <property type="entry name" value="HIV Type 1 Reverse Transcriptase, subunit A, domain 1"/>
    <property type="match status" value="1"/>
</dbReference>
<dbReference type="InterPro" id="IPR000477">
    <property type="entry name" value="RT_dom"/>
</dbReference>
<gene>
    <name evidence="4" type="primary">LOC111364250</name>
</gene>
<feature type="compositionally biased region" description="Basic and acidic residues" evidence="1">
    <location>
        <begin position="1"/>
        <end position="11"/>
    </location>
</feature>